<comment type="similarity">
    <text evidence="1">Belongs to the carbon-nitrogen hydrolase superfamily. NIT1/NIT2 family.</text>
</comment>
<reference evidence="3 4" key="1">
    <citation type="submission" date="2017-11" db="EMBL/GenBank/DDBJ databases">
        <title>Genomic Encyclopedia of Archaeal and Bacterial Type Strains, Phase II (KMG-II): From Individual Species to Whole Genera.</title>
        <authorList>
            <person name="Goeker M."/>
        </authorList>
    </citation>
    <scope>NUCLEOTIDE SEQUENCE [LARGE SCALE GENOMIC DNA]</scope>
    <source>
        <strain evidence="3 4">DSM 27763</strain>
    </source>
</reference>
<organism evidence="3 4">
    <name type="scientific">Mumia flava</name>
    <dbReference type="NCBI Taxonomy" id="1348852"/>
    <lineage>
        <taxon>Bacteria</taxon>
        <taxon>Bacillati</taxon>
        <taxon>Actinomycetota</taxon>
        <taxon>Actinomycetes</taxon>
        <taxon>Propionibacteriales</taxon>
        <taxon>Nocardioidaceae</taxon>
        <taxon>Mumia</taxon>
    </lineage>
</organism>
<dbReference type="SUPFAM" id="SSF56317">
    <property type="entry name" value="Carbon-nitrogen hydrolase"/>
    <property type="match status" value="1"/>
</dbReference>
<accession>A0A0B2B6N5</accession>
<proteinExistence type="inferred from homology"/>
<dbReference type="EMBL" id="PGEZ01000001">
    <property type="protein sequence ID" value="PJJ57514.1"/>
    <property type="molecule type" value="Genomic_DNA"/>
</dbReference>
<evidence type="ECO:0000256" key="1">
    <source>
        <dbReference type="ARBA" id="ARBA00010613"/>
    </source>
</evidence>
<dbReference type="PANTHER" id="PTHR23088:SF27">
    <property type="entry name" value="DEAMINATED GLUTATHIONE AMIDASE"/>
    <property type="match status" value="1"/>
</dbReference>
<dbReference type="InterPro" id="IPR036526">
    <property type="entry name" value="C-N_Hydrolase_sf"/>
</dbReference>
<dbReference type="InterPro" id="IPR003010">
    <property type="entry name" value="C-N_Hydrolase"/>
</dbReference>
<sequence length="276" mass="29406">MQVALVQLSATSDPDDNRKQVDEVLGRLDGSDRLDLVVLPEASMRDFGDPDDDLAADAETLDGPFVTLLAQHAQRLDATVVAGTFERPTDGTGAAESDRSLPYNTLVALGPDGSLRAAYRKIHLYDSFGYLESERLSAGAVSPVVVDVAGRRVGLMTCYDLRFPEMSRMLVDAGADVLCVPAAWVRGPLKEDHWETLLRARAIENTVDVIAADQCGRYVGRTMAVDPLGVVVASAGEAPGVVRASLTTDRLTLARRTNPSLANRRITSGSTGGAPA</sequence>
<name>A0A0B2B6N5_9ACTN</name>
<protein>
    <submittedName>
        <fullName evidence="3">Putative amidohydrolase</fullName>
    </submittedName>
</protein>
<dbReference type="Gene3D" id="3.60.110.10">
    <property type="entry name" value="Carbon-nitrogen hydrolase"/>
    <property type="match status" value="1"/>
</dbReference>
<evidence type="ECO:0000313" key="4">
    <source>
        <dbReference type="Proteomes" id="UP000230842"/>
    </source>
</evidence>
<gene>
    <name evidence="3" type="ORF">CLV56_1747</name>
</gene>
<dbReference type="AlphaFoldDB" id="A0A0B2B6N5"/>
<dbReference type="Proteomes" id="UP000230842">
    <property type="component" value="Unassembled WGS sequence"/>
</dbReference>
<dbReference type="PROSITE" id="PS01227">
    <property type="entry name" value="UPF0012"/>
    <property type="match status" value="1"/>
</dbReference>
<dbReference type="Pfam" id="PF00795">
    <property type="entry name" value="CN_hydrolase"/>
    <property type="match status" value="1"/>
</dbReference>
<dbReference type="RefSeq" id="WP_039359227.1">
    <property type="nucleotide sequence ID" value="NZ_PGEZ01000001.1"/>
</dbReference>
<dbReference type="GO" id="GO:0016787">
    <property type="term" value="F:hydrolase activity"/>
    <property type="evidence" value="ECO:0007669"/>
    <property type="project" value="UniProtKB-KW"/>
</dbReference>
<comment type="caution">
    <text evidence="3">The sequence shown here is derived from an EMBL/GenBank/DDBJ whole genome shotgun (WGS) entry which is preliminary data.</text>
</comment>
<evidence type="ECO:0000259" key="2">
    <source>
        <dbReference type="PROSITE" id="PS50263"/>
    </source>
</evidence>
<dbReference type="CDD" id="cd07581">
    <property type="entry name" value="nitrilase_3"/>
    <property type="match status" value="1"/>
</dbReference>
<evidence type="ECO:0000313" key="3">
    <source>
        <dbReference type="EMBL" id="PJJ57514.1"/>
    </source>
</evidence>
<keyword evidence="4" id="KW-1185">Reference proteome</keyword>
<keyword evidence="3" id="KW-0378">Hydrolase</keyword>
<dbReference type="InterPro" id="IPR001110">
    <property type="entry name" value="UPF0012_CS"/>
</dbReference>
<feature type="domain" description="CN hydrolase" evidence="2">
    <location>
        <begin position="1"/>
        <end position="248"/>
    </location>
</feature>
<dbReference type="OrthoDB" id="9811121at2"/>
<dbReference type="PANTHER" id="PTHR23088">
    <property type="entry name" value="NITRILASE-RELATED"/>
    <property type="match status" value="1"/>
</dbReference>
<dbReference type="PROSITE" id="PS50263">
    <property type="entry name" value="CN_HYDROLASE"/>
    <property type="match status" value="1"/>
</dbReference>